<name>A0A1N7MDV5_9FLAO</name>
<evidence type="ECO:0000313" key="4">
    <source>
        <dbReference type="Proteomes" id="UP000185839"/>
    </source>
</evidence>
<evidence type="ECO:0000313" key="3">
    <source>
        <dbReference type="EMBL" id="SIS84210.1"/>
    </source>
</evidence>
<accession>A0A1N7MDV5</accession>
<evidence type="ECO:0000259" key="2">
    <source>
        <dbReference type="Pfam" id="PF00534"/>
    </source>
</evidence>
<dbReference type="Proteomes" id="UP000185839">
    <property type="component" value="Unassembled WGS sequence"/>
</dbReference>
<keyword evidence="1 3" id="KW-0808">Transferase</keyword>
<gene>
    <name evidence="3" type="ORF">SAMN05421789_10895</name>
</gene>
<keyword evidence="4" id="KW-1185">Reference proteome</keyword>
<feature type="domain" description="Glycosyl transferase family 1" evidence="2">
    <location>
        <begin position="217"/>
        <end position="368"/>
    </location>
</feature>
<dbReference type="OrthoDB" id="9801609at2"/>
<dbReference type="SUPFAM" id="SSF53756">
    <property type="entry name" value="UDP-Glycosyltransferase/glycogen phosphorylase"/>
    <property type="match status" value="1"/>
</dbReference>
<organism evidence="3 4">
    <name type="scientific">Kaistella chaponensis</name>
    <dbReference type="NCBI Taxonomy" id="713588"/>
    <lineage>
        <taxon>Bacteria</taxon>
        <taxon>Pseudomonadati</taxon>
        <taxon>Bacteroidota</taxon>
        <taxon>Flavobacteriia</taxon>
        <taxon>Flavobacteriales</taxon>
        <taxon>Weeksellaceae</taxon>
        <taxon>Chryseobacterium group</taxon>
        <taxon>Kaistella</taxon>
    </lineage>
</organism>
<sequence length="397" mass="46449">MTRKKNILFYIPTLSQDFGGIRQYSAGLLKLFSEITGIFNFFILHDGNDEVIMNLIIINPDLKQIKFSDYPLTKKERLRDKINYVYNRTKNLITKVPYNKESTLDRIIRINSIDILHCPYQYLPKVKNVKLLTTMHDVQELYFPDFFSAEERAYRAVNYLNFIKKADKVLVSYDHVKKDIEKFFKKNPSDIITLLLKMDNLWYKKYEGHKIKNLNIKFDEFLLYPANFWKHKNHENLVKAIHYLKQKKNLSVNFIFTGDYTIDSENKISKLINDFDLSSQIQTLGIVDEETLYSLYKSTLGVVIPTIYEAGSFPLMESILIGVPVICSNVTSLPETIGDEDFTFNPKSIEDIANKIEQLWKDLDFRKKSLHNSSLQSQRLIETGAKEILIDLYSNLN</sequence>
<dbReference type="InterPro" id="IPR001296">
    <property type="entry name" value="Glyco_trans_1"/>
</dbReference>
<dbReference type="PANTHER" id="PTHR46401">
    <property type="entry name" value="GLYCOSYLTRANSFERASE WBBK-RELATED"/>
    <property type="match status" value="1"/>
</dbReference>
<dbReference type="AlphaFoldDB" id="A0A1N7MDV5"/>
<dbReference type="Pfam" id="PF00534">
    <property type="entry name" value="Glycos_transf_1"/>
    <property type="match status" value="1"/>
</dbReference>
<proteinExistence type="predicted"/>
<dbReference type="STRING" id="713588.SAMN05421789_10895"/>
<dbReference type="CDD" id="cd03809">
    <property type="entry name" value="GT4_MtfB-like"/>
    <property type="match status" value="1"/>
</dbReference>
<dbReference type="RefSeq" id="WP_076387268.1">
    <property type="nucleotide sequence ID" value="NZ_FTOI01000008.1"/>
</dbReference>
<reference evidence="4" key="1">
    <citation type="submission" date="2017-01" db="EMBL/GenBank/DDBJ databases">
        <authorList>
            <person name="Varghese N."/>
            <person name="Submissions S."/>
        </authorList>
    </citation>
    <scope>NUCLEOTIDE SEQUENCE [LARGE SCALE GENOMIC DNA]</scope>
    <source>
        <strain evidence="4">DSM 23145</strain>
    </source>
</reference>
<protein>
    <submittedName>
        <fullName evidence="3">Glycosyltransferase involved in cell wall bisynthesis</fullName>
    </submittedName>
</protein>
<dbReference type="GO" id="GO:0016757">
    <property type="term" value="F:glycosyltransferase activity"/>
    <property type="evidence" value="ECO:0007669"/>
    <property type="project" value="InterPro"/>
</dbReference>
<dbReference type="EMBL" id="FTOI01000008">
    <property type="protein sequence ID" value="SIS84210.1"/>
    <property type="molecule type" value="Genomic_DNA"/>
</dbReference>
<dbReference type="Gene3D" id="3.40.50.2000">
    <property type="entry name" value="Glycogen Phosphorylase B"/>
    <property type="match status" value="2"/>
</dbReference>
<dbReference type="PANTHER" id="PTHR46401:SF2">
    <property type="entry name" value="GLYCOSYLTRANSFERASE WBBK-RELATED"/>
    <property type="match status" value="1"/>
</dbReference>
<evidence type="ECO:0000256" key="1">
    <source>
        <dbReference type="ARBA" id="ARBA00022679"/>
    </source>
</evidence>